<dbReference type="AlphaFoldDB" id="A0AAD6F4S5"/>
<feature type="non-terminal residue" evidence="1">
    <location>
        <position position="179"/>
    </location>
</feature>
<keyword evidence="2" id="KW-1185">Reference proteome</keyword>
<reference evidence="1" key="1">
    <citation type="submission" date="2022-11" db="EMBL/GenBank/DDBJ databases">
        <title>Chromosome-level genome of Pogonophryne albipinna.</title>
        <authorList>
            <person name="Jo E."/>
        </authorList>
    </citation>
    <scope>NUCLEOTIDE SEQUENCE</scope>
    <source>
        <strain evidence="1">SGF0006</strain>
        <tissue evidence="1">Muscle</tissue>
    </source>
</reference>
<proteinExistence type="predicted"/>
<protein>
    <submittedName>
        <fullName evidence="1">Uncharacterized protein</fullName>
    </submittedName>
</protein>
<organism evidence="1 2">
    <name type="scientific">Pogonophryne albipinna</name>
    <dbReference type="NCBI Taxonomy" id="1090488"/>
    <lineage>
        <taxon>Eukaryota</taxon>
        <taxon>Metazoa</taxon>
        <taxon>Chordata</taxon>
        <taxon>Craniata</taxon>
        <taxon>Vertebrata</taxon>
        <taxon>Euteleostomi</taxon>
        <taxon>Actinopterygii</taxon>
        <taxon>Neopterygii</taxon>
        <taxon>Teleostei</taxon>
        <taxon>Neoteleostei</taxon>
        <taxon>Acanthomorphata</taxon>
        <taxon>Eupercaria</taxon>
        <taxon>Perciformes</taxon>
        <taxon>Notothenioidei</taxon>
        <taxon>Pogonophryne</taxon>
    </lineage>
</organism>
<feature type="non-terminal residue" evidence="1">
    <location>
        <position position="1"/>
    </location>
</feature>
<dbReference type="EMBL" id="JAPTMU010000166">
    <property type="protein sequence ID" value="KAJ4920802.1"/>
    <property type="molecule type" value="Genomic_DNA"/>
</dbReference>
<sequence length="179" mass="20547">RVWSSLQVTVTLIRESHCALVFLRHLLSSHQGVYEALRRSPTSAAAIISWELHVTSKRRAKCVVYLPERVQVKANLSGRRKMLLAETIHPKRENRQPNKTWSQRFLHWSQESFRVPKETGLQTSRTQVKEEPQIGNRTVECKTAPRRKPTVISPIKTGESAAFLNQAREAKINVSEETQ</sequence>
<evidence type="ECO:0000313" key="2">
    <source>
        <dbReference type="Proteomes" id="UP001219934"/>
    </source>
</evidence>
<name>A0AAD6F4S5_9TELE</name>
<comment type="caution">
    <text evidence="1">The sequence shown here is derived from an EMBL/GenBank/DDBJ whole genome shotgun (WGS) entry which is preliminary data.</text>
</comment>
<gene>
    <name evidence="1" type="ORF">JOQ06_015348</name>
</gene>
<evidence type="ECO:0000313" key="1">
    <source>
        <dbReference type="EMBL" id="KAJ4920802.1"/>
    </source>
</evidence>
<dbReference type="Proteomes" id="UP001219934">
    <property type="component" value="Unassembled WGS sequence"/>
</dbReference>
<accession>A0AAD6F4S5</accession>